<feature type="domain" description="CN hydrolase" evidence="6">
    <location>
        <begin position="4"/>
        <end position="241"/>
    </location>
</feature>
<dbReference type="EMBL" id="JASJOS010000015">
    <property type="protein sequence ID" value="MDJ1484483.1"/>
    <property type="molecule type" value="Genomic_DNA"/>
</dbReference>
<keyword evidence="2" id="KW-0378">Hydrolase</keyword>
<dbReference type="Gene3D" id="3.60.110.10">
    <property type="entry name" value="Carbon-nitrogen hydrolase"/>
    <property type="match status" value="1"/>
</dbReference>
<reference evidence="7" key="1">
    <citation type="submission" date="2023-05" db="EMBL/GenBank/DDBJ databases">
        <authorList>
            <person name="Zhang X."/>
        </authorList>
    </citation>
    <scope>NUCLEOTIDE SEQUENCE</scope>
    <source>
        <strain evidence="7">YF14B1</strain>
    </source>
</reference>
<protein>
    <recommendedName>
        <fullName evidence="5">Omega-amidase YafV</fullName>
        <ecNumber evidence="3">3.5.1.3</ecNumber>
    </recommendedName>
</protein>
<dbReference type="Proteomes" id="UP001241110">
    <property type="component" value="Unassembled WGS sequence"/>
</dbReference>
<dbReference type="InterPro" id="IPR036526">
    <property type="entry name" value="C-N_Hydrolase_sf"/>
</dbReference>
<dbReference type="InterPro" id="IPR052737">
    <property type="entry name" value="Omega-amidase_YafV"/>
</dbReference>
<evidence type="ECO:0000259" key="6">
    <source>
        <dbReference type="PROSITE" id="PS50263"/>
    </source>
</evidence>
<dbReference type="AlphaFoldDB" id="A0AAE3QW41"/>
<comment type="catalytic activity">
    <reaction evidence="4">
        <text>a monoamide of a dicarboxylate + H2O = a dicarboxylate + NH4(+)</text>
        <dbReference type="Rhea" id="RHEA:11716"/>
        <dbReference type="ChEBI" id="CHEBI:15377"/>
        <dbReference type="ChEBI" id="CHEBI:28938"/>
        <dbReference type="ChEBI" id="CHEBI:28965"/>
        <dbReference type="ChEBI" id="CHEBI:77450"/>
        <dbReference type="EC" id="3.5.1.3"/>
    </reaction>
</comment>
<dbReference type="PROSITE" id="PS50263">
    <property type="entry name" value="CN_HYDROLASE"/>
    <property type="match status" value="1"/>
</dbReference>
<evidence type="ECO:0000313" key="7">
    <source>
        <dbReference type="EMBL" id="MDJ1484483.1"/>
    </source>
</evidence>
<gene>
    <name evidence="7" type="ORF">QNI16_28555</name>
</gene>
<dbReference type="PANTHER" id="PTHR47799:SF1">
    <property type="entry name" value="OMEGA-AMIDASE YAFV"/>
    <property type="match status" value="1"/>
</dbReference>
<dbReference type="CDD" id="cd07575">
    <property type="entry name" value="Xc-1258_like"/>
    <property type="match status" value="1"/>
</dbReference>
<evidence type="ECO:0000256" key="3">
    <source>
        <dbReference type="ARBA" id="ARBA00039118"/>
    </source>
</evidence>
<dbReference type="NCBIfam" id="NF007757">
    <property type="entry name" value="PRK10438.1"/>
    <property type="match status" value="1"/>
</dbReference>
<dbReference type="GO" id="GO:0050152">
    <property type="term" value="F:omega-amidase activity"/>
    <property type="evidence" value="ECO:0007669"/>
    <property type="project" value="UniProtKB-EC"/>
</dbReference>
<comment type="similarity">
    <text evidence="1">Belongs to the carbon-nitrogen hydrolase superfamily. NIT1/NIT2 family.</text>
</comment>
<evidence type="ECO:0000256" key="1">
    <source>
        <dbReference type="ARBA" id="ARBA00010613"/>
    </source>
</evidence>
<evidence type="ECO:0000256" key="4">
    <source>
        <dbReference type="ARBA" id="ARBA00052904"/>
    </source>
</evidence>
<dbReference type="Pfam" id="PF00795">
    <property type="entry name" value="CN_hydrolase"/>
    <property type="match status" value="1"/>
</dbReference>
<dbReference type="PANTHER" id="PTHR47799">
    <property type="entry name" value="OMEGA-AMIDASE YAFV"/>
    <property type="match status" value="1"/>
</dbReference>
<comment type="caution">
    <text evidence="7">The sequence shown here is derived from an EMBL/GenBank/DDBJ whole genome shotgun (WGS) entry which is preliminary data.</text>
</comment>
<sequence>MENIRITLIQTALHWENPGANTHSLEEKIRNIQEPTDLIVLPEMFSTGFTMDAPAVAEPMNFTTFKWLKMMAASMNAVITGSFVVKENGNFYNRLVWMRPDGSYETYDKRHLFRMANEHETYSAGTKNIYPTIKNWKFLPLVCYDLRFPAWSRNKDLSTPSNGYDCLIYVANWPEARRLHWNTLLQARAIENLSYVVGVNRVGTDGKNIPYSGDSVVISPRGEKLFHAEYEEVIKTIELDWNDLQTYREKFPAYLDADTYEIKI</sequence>
<evidence type="ECO:0000256" key="2">
    <source>
        <dbReference type="ARBA" id="ARBA00022801"/>
    </source>
</evidence>
<evidence type="ECO:0000256" key="5">
    <source>
        <dbReference type="ARBA" id="ARBA00072139"/>
    </source>
</evidence>
<name>A0AAE3QW41_9BACT</name>
<organism evidence="7 8">
    <name type="scientific">Xanthocytophaga flava</name>
    <dbReference type="NCBI Taxonomy" id="3048013"/>
    <lineage>
        <taxon>Bacteria</taxon>
        <taxon>Pseudomonadati</taxon>
        <taxon>Bacteroidota</taxon>
        <taxon>Cytophagia</taxon>
        <taxon>Cytophagales</taxon>
        <taxon>Rhodocytophagaceae</taxon>
        <taxon>Xanthocytophaga</taxon>
    </lineage>
</organism>
<accession>A0AAE3QW41</accession>
<proteinExistence type="inferred from homology"/>
<evidence type="ECO:0000313" key="8">
    <source>
        <dbReference type="Proteomes" id="UP001241110"/>
    </source>
</evidence>
<dbReference type="InterPro" id="IPR003010">
    <property type="entry name" value="C-N_Hydrolase"/>
</dbReference>
<dbReference type="RefSeq" id="WP_313985849.1">
    <property type="nucleotide sequence ID" value="NZ_JASJOS010000015.1"/>
</dbReference>
<dbReference type="EC" id="3.5.1.3" evidence="3"/>
<dbReference type="FunFam" id="3.60.110.10:FF:000004">
    <property type="entry name" value="Carbon-nitrogen hydrolase"/>
    <property type="match status" value="1"/>
</dbReference>
<dbReference type="GO" id="GO:0106008">
    <property type="term" value="F:2-oxoglutaramate amidase activity"/>
    <property type="evidence" value="ECO:0007669"/>
    <property type="project" value="TreeGrafter"/>
</dbReference>
<dbReference type="SUPFAM" id="SSF56317">
    <property type="entry name" value="Carbon-nitrogen hydrolase"/>
    <property type="match status" value="1"/>
</dbReference>